<evidence type="ECO:0000256" key="7">
    <source>
        <dbReference type="SAM" id="Coils"/>
    </source>
</evidence>
<evidence type="ECO:0000256" key="6">
    <source>
        <dbReference type="RuleBase" id="RU363137"/>
    </source>
</evidence>
<name>A0A151LAG3_9APIC</name>
<keyword evidence="5 6" id="KW-0968">Cytoplasmic vesicle</keyword>
<dbReference type="KEGG" id="pgab:PGSY75_1435500"/>
<evidence type="ECO:0000313" key="9">
    <source>
        <dbReference type="Proteomes" id="UP000076004"/>
    </source>
</evidence>
<keyword evidence="4 6" id="KW-0168">Coated pit</keyword>
<evidence type="ECO:0000256" key="2">
    <source>
        <dbReference type="ARBA" id="ARBA00005263"/>
    </source>
</evidence>
<dbReference type="GO" id="GO:0016192">
    <property type="term" value="P:vesicle-mediated transport"/>
    <property type="evidence" value="ECO:0007669"/>
    <property type="project" value="InterPro"/>
</dbReference>
<dbReference type="GO" id="GO:0006886">
    <property type="term" value="P:intracellular protein transport"/>
    <property type="evidence" value="ECO:0007669"/>
    <property type="project" value="InterPro"/>
</dbReference>
<evidence type="ECO:0000256" key="3">
    <source>
        <dbReference type="ARBA" id="ARBA00023136"/>
    </source>
</evidence>
<evidence type="ECO:0000313" key="8">
    <source>
        <dbReference type="EMBL" id="KYN95950.1"/>
    </source>
</evidence>
<comment type="subcellular location">
    <subcellularLocation>
        <location evidence="1 6">Cytoplasmic vesicle membrane</location>
        <topology evidence="1 6">Peripheral membrane protein</topology>
        <orientation evidence="1 6">Cytoplasmic side</orientation>
    </subcellularLocation>
    <subcellularLocation>
        <location evidence="6">Membrane</location>
        <location evidence="6">Coated pit</location>
        <topology evidence="6">Peripheral membrane protein</topology>
        <orientation evidence="6">Cytoplasmic side</orientation>
    </subcellularLocation>
    <text evidence="6">Cytoplasmic face of coated pits and vesicles.</text>
</comment>
<organism evidence="8 9">
    <name type="scientific">Plasmodium gaboni</name>
    <dbReference type="NCBI Taxonomy" id="647221"/>
    <lineage>
        <taxon>Eukaryota</taxon>
        <taxon>Sar</taxon>
        <taxon>Alveolata</taxon>
        <taxon>Apicomplexa</taxon>
        <taxon>Aconoidasida</taxon>
        <taxon>Haemosporida</taxon>
        <taxon>Plasmodiidae</taxon>
        <taxon>Plasmodium</taxon>
        <taxon>Plasmodium (Laverania)</taxon>
    </lineage>
</organism>
<dbReference type="GO" id="GO:0005198">
    <property type="term" value="F:structural molecule activity"/>
    <property type="evidence" value="ECO:0007669"/>
    <property type="project" value="InterPro"/>
</dbReference>
<dbReference type="GO" id="GO:0030132">
    <property type="term" value="C:clathrin coat of coated pit"/>
    <property type="evidence" value="ECO:0007669"/>
    <property type="project" value="InterPro"/>
</dbReference>
<dbReference type="RefSeq" id="XP_018639416.1">
    <property type="nucleotide sequence ID" value="XM_018788044.1"/>
</dbReference>
<dbReference type="EMBL" id="LVLB01000015">
    <property type="protein sequence ID" value="KYN95950.1"/>
    <property type="molecule type" value="Genomic_DNA"/>
</dbReference>
<evidence type="ECO:0000256" key="5">
    <source>
        <dbReference type="ARBA" id="ARBA00023329"/>
    </source>
</evidence>
<feature type="coiled-coil region" evidence="7">
    <location>
        <begin position="160"/>
        <end position="205"/>
    </location>
</feature>
<dbReference type="VEuPathDB" id="PlasmoDB:PGSY75_1435500"/>
<keyword evidence="7" id="KW-0175">Coiled coil</keyword>
<dbReference type="Pfam" id="PF01086">
    <property type="entry name" value="Clathrin_lg_ch"/>
    <property type="match status" value="1"/>
</dbReference>
<evidence type="ECO:0000256" key="4">
    <source>
        <dbReference type="ARBA" id="ARBA00023176"/>
    </source>
</evidence>
<protein>
    <recommendedName>
        <fullName evidence="6">Clathrin light chain</fullName>
    </recommendedName>
</protein>
<sequence>MSELKEFDEFNFKNYDNYNNNEKENDQIPSNILYEENNEVRASLDKLNYMNPIENVDYNNMNMSSNNFYNELNKRESASSLLYNNNNNNNMNNMNNINNNLNNKYNGSDIKNHDSFYKSNLSSPMKENRMSFENSYETFFEKESDISDTEVSDVWEKERLQRIKERKEYEEKEKKEIKKKAAQDLKKWYEEIAIVIEEKKKLSNQKLSEDKKKEQNFDNKTWLKVSQYLDMEKGEYFKENSRMKQVLLKLIQKESS</sequence>
<dbReference type="Proteomes" id="UP000076004">
    <property type="component" value="Chromosome 14"/>
</dbReference>
<keyword evidence="3 6" id="KW-0472">Membrane</keyword>
<proteinExistence type="inferred from homology"/>
<accession>A0A151LAG3</accession>
<gene>
    <name evidence="8" type="ORF">PGSY75_1435500</name>
</gene>
<comment type="caution">
    <text evidence="8">The sequence shown here is derived from an EMBL/GenBank/DDBJ whole genome shotgun (WGS) entry which is preliminary data.</text>
</comment>
<dbReference type="AlphaFoldDB" id="A0A151LAG3"/>
<dbReference type="InterPro" id="IPR000996">
    <property type="entry name" value="Clathrin_L-chain"/>
</dbReference>
<evidence type="ECO:0000256" key="1">
    <source>
        <dbReference type="ARBA" id="ARBA00004180"/>
    </source>
</evidence>
<comment type="function">
    <text evidence="6">Clathrin is the major protein of the polyhedral coat of coated pits and vesicles.</text>
</comment>
<comment type="similarity">
    <text evidence="2 6">Belongs to the clathrin light chain family.</text>
</comment>
<reference evidence="8 9" key="1">
    <citation type="journal article" date="2016" name="Nat. Commun.">
        <title>Genomes of cryptic chimpanzee Plasmodium species reveal key evolutionary events leading to human malaria.</title>
        <authorList>
            <person name="Sundararaman S.A."/>
            <person name="Plenderleith L.J."/>
            <person name="Liu W."/>
            <person name="Loy D.E."/>
            <person name="Learn G.H."/>
            <person name="Li Y."/>
            <person name="Shaw K.S."/>
            <person name="Ayouba A."/>
            <person name="Peeters M."/>
            <person name="Speede S."/>
            <person name="Shaw G.M."/>
            <person name="Bushman F.D."/>
            <person name="Brisson D."/>
            <person name="Rayner J.C."/>
            <person name="Sharp P.M."/>
            <person name="Hahn B.H."/>
        </authorList>
    </citation>
    <scope>NUCLEOTIDE SEQUENCE [LARGE SCALE GENOMIC DNA]</scope>
    <source>
        <strain evidence="8 9">SY75</strain>
    </source>
</reference>
<dbReference type="VEuPathDB" id="PlasmoDB:PGABG01_1434200"/>
<dbReference type="GeneID" id="29778645"/>
<dbReference type="GO" id="GO:0030130">
    <property type="term" value="C:clathrin coat of trans-Golgi network vesicle"/>
    <property type="evidence" value="ECO:0007669"/>
    <property type="project" value="InterPro"/>
</dbReference>